<dbReference type="Pfam" id="PF14560">
    <property type="entry name" value="Ubiquitin_2"/>
    <property type="match status" value="1"/>
</dbReference>
<feature type="domain" description="Ubiquitin-like" evidence="2">
    <location>
        <begin position="13"/>
        <end position="73"/>
    </location>
</feature>
<keyword evidence="4" id="KW-1185">Reference proteome</keyword>
<feature type="domain" description="PROCT" evidence="1">
    <location>
        <begin position="107"/>
        <end position="159"/>
    </location>
</feature>
<evidence type="ECO:0000313" key="3">
    <source>
        <dbReference type="EMBL" id="CAI9095939.1"/>
    </source>
</evidence>
<dbReference type="InterPro" id="IPR029071">
    <property type="entry name" value="Ubiquitin-like_domsf"/>
</dbReference>
<sequence>MASGFQIQGDELVLLRVTHSNIKSFSAHMQFSLQMSVEAVKDKLWKKCGTSVNSMSLLFDDTGAKIADIKGDPRLAKFRFRQIDESTQATESECLIPLVLGVKQKTISNNDPWSYNFLGVKRSASKQYEEKLGNPKDYYREDHRPTHFLSFNYLEEGESAEGE</sequence>
<organism evidence="3 4">
    <name type="scientific">Oldenlandia corymbosa var. corymbosa</name>
    <dbReference type="NCBI Taxonomy" id="529605"/>
    <lineage>
        <taxon>Eukaryota</taxon>
        <taxon>Viridiplantae</taxon>
        <taxon>Streptophyta</taxon>
        <taxon>Embryophyta</taxon>
        <taxon>Tracheophyta</taxon>
        <taxon>Spermatophyta</taxon>
        <taxon>Magnoliopsida</taxon>
        <taxon>eudicotyledons</taxon>
        <taxon>Gunneridae</taxon>
        <taxon>Pentapetalae</taxon>
        <taxon>asterids</taxon>
        <taxon>lamiids</taxon>
        <taxon>Gentianales</taxon>
        <taxon>Rubiaceae</taxon>
        <taxon>Rubioideae</taxon>
        <taxon>Spermacoceae</taxon>
        <taxon>Hedyotis-Oldenlandia complex</taxon>
        <taxon>Oldenlandia</taxon>
    </lineage>
</organism>
<evidence type="ECO:0000259" key="2">
    <source>
        <dbReference type="Pfam" id="PF14560"/>
    </source>
</evidence>
<accession>A0AAV1CJW7</accession>
<protein>
    <submittedName>
        <fullName evidence="3">OLC1v1031983C1</fullName>
    </submittedName>
</protein>
<name>A0AAV1CJW7_OLDCO</name>
<gene>
    <name evidence="3" type="ORF">OLC1_LOCUS6806</name>
</gene>
<dbReference type="Gene3D" id="3.10.20.90">
    <property type="entry name" value="Phosphatidylinositol 3-kinase Catalytic Subunit, Chain A, domain 1"/>
    <property type="match status" value="1"/>
</dbReference>
<dbReference type="InterPro" id="IPR012984">
    <property type="entry name" value="PROCT"/>
</dbReference>
<dbReference type="Gene3D" id="3.40.140.10">
    <property type="entry name" value="Cytidine Deaminase, domain 2"/>
    <property type="match status" value="1"/>
</dbReference>
<proteinExistence type="predicted"/>
<evidence type="ECO:0000259" key="1">
    <source>
        <dbReference type="Pfam" id="PF08084"/>
    </source>
</evidence>
<dbReference type="Proteomes" id="UP001161247">
    <property type="component" value="Chromosome 2"/>
</dbReference>
<dbReference type="EMBL" id="OX459119">
    <property type="protein sequence ID" value="CAI9095939.1"/>
    <property type="molecule type" value="Genomic_DNA"/>
</dbReference>
<dbReference type="InterPro" id="IPR000626">
    <property type="entry name" value="Ubiquitin-like_dom"/>
</dbReference>
<reference evidence="3" key="1">
    <citation type="submission" date="2023-03" db="EMBL/GenBank/DDBJ databases">
        <authorList>
            <person name="Julca I."/>
        </authorList>
    </citation>
    <scope>NUCLEOTIDE SEQUENCE</scope>
</reference>
<dbReference type="AlphaFoldDB" id="A0AAV1CJW7"/>
<evidence type="ECO:0000313" key="4">
    <source>
        <dbReference type="Proteomes" id="UP001161247"/>
    </source>
</evidence>
<dbReference type="SUPFAM" id="SSF54236">
    <property type="entry name" value="Ubiquitin-like"/>
    <property type="match status" value="1"/>
</dbReference>
<dbReference type="Pfam" id="PF08084">
    <property type="entry name" value="PROCT"/>
    <property type="match status" value="1"/>
</dbReference>